<evidence type="ECO:0000313" key="4">
    <source>
        <dbReference type="Proteomes" id="UP001458880"/>
    </source>
</evidence>
<dbReference type="Proteomes" id="UP001458880">
    <property type="component" value="Unassembled WGS sequence"/>
</dbReference>
<keyword evidence="1" id="KW-0472">Membrane</keyword>
<evidence type="ECO:0008006" key="5">
    <source>
        <dbReference type="Google" id="ProtNLM"/>
    </source>
</evidence>
<dbReference type="AlphaFoldDB" id="A0AAW1LUE5"/>
<organism evidence="3 4">
    <name type="scientific">Popillia japonica</name>
    <name type="common">Japanese beetle</name>
    <dbReference type="NCBI Taxonomy" id="7064"/>
    <lineage>
        <taxon>Eukaryota</taxon>
        <taxon>Metazoa</taxon>
        <taxon>Ecdysozoa</taxon>
        <taxon>Arthropoda</taxon>
        <taxon>Hexapoda</taxon>
        <taxon>Insecta</taxon>
        <taxon>Pterygota</taxon>
        <taxon>Neoptera</taxon>
        <taxon>Endopterygota</taxon>
        <taxon>Coleoptera</taxon>
        <taxon>Polyphaga</taxon>
        <taxon>Scarabaeiformia</taxon>
        <taxon>Scarabaeidae</taxon>
        <taxon>Rutelinae</taxon>
        <taxon>Popillia</taxon>
    </lineage>
</organism>
<dbReference type="EMBL" id="JASPKY010000082">
    <property type="protein sequence ID" value="KAK9738801.1"/>
    <property type="molecule type" value="Genomic_DNA"/>
</dbReference>
<dbReference type="CDD" id="cd00117">
    <property type="entry name" value="TFP"/>
    <property type="match status" value="1"/>
</dbReference>
<dbReference type="InterPro" id="IPR045860">
    <property type="entry name" value="Snake_toxin-like_sf"/>
</dbReference>
<feature type="chain" id="PRO_5043934706" description="Protein sleepless" evidence="2">
    <location>
        <begin position="26"/>
        <end position="156"/>
    </location>
</feature>
<feature type="transmembrane region" description="Helical" evidence="1">
    <location>
        <begin position="123"/>
        <end position="140"/>
    </location>
</feature>
<keyword evidence="1" id="KW-1133">Transmembrane helix</keyword>
<evidence type="ECO:0000256" key="2">
    <source>
        <dbReference type="SAM" id="SignalP"/>
    </source>
</evidence>
<evidence type="ECO:0000313" key="3">
    <source>
        <dbReference type="EMBL" id="KAK9738801.1"/>
    </source>
</evidence>
<dbReference type="Gene3D" id="2.10.60.10">
    <property type="entry name" value="CD59"/>
    <property type="match status" value="1"/>
</dbReference>
<keyword evidence="1" id="KW-0812">Transmembrane</keyword>
<accession>A0AAW1LUE5</accession>
<feature type="signal peptide" evidence="2">
    <location>
        <begin position="1"/>
        <end position="25"/>
    </location>
</feature>
<sequence>MRVSLTITTLTIWTTVFLTADSIKTENLTCYQCARKSNVECGEADLLPCSPVYDRCVTHITKDKSGDFTINRECGLAPCGFNDEMVDRGLGFDKCDRSKHEYFCILCCKGNGCNKSASNMPKFSKFLLSVSLLIAILSIIKNYQPPYLSSNDMLLN</sequence>
<gene>
    <name evidence="3" type="ORF">QE152_g9526</name>
</gene>
<name>A0AAW1LUE5_POPJA</name>
<protein>
    <recommendedName>
        <fullName evidence="5">Protein sleepless</fullName>
    </recommendedName>
</protein>
<evidence type="ECO:0000256" key="1">
    <source>
        <dbReference type="SAM" id="Phobius"/>
    </source>
</evidence>
<keyword evidence="4" id="KW-1185">Reference proteome</keyword>
<keyword evidence="2" id="KW-0732">Signal</keyword>
<proteinExistence type="predicted"/>
<comment type="caution">
    <text evidence="3">The sequence shown here is derived from an EMBL/GenBank/DDBJ whole genome shotgun (WGS) entry which is preliminary data.</text>
</comment>
<reference evidence="3 4" key="1">
    <citation type="journal article" date="2024" name="BMC Genomics">
        <title>De novo assembly and annotation of Popillia japonica's genome with initial clues to its potential as an invasive pest.</title>
        <authorList>
            <person name="Cucini C."/>
            <person name="Boschi S."/>
            <person name="Funari R."/>
            <person name="Cardaioli E."/>
            <person name="Iannotti N."/>
            <person name="Marturano G."/>
            <person name="Paoli F."/>
            <person name="Bruttini M."/>
            <person name="Carapelli A."/>
            <person name="Frati F."/>
            <person name="Nardi F."/>
        </authorList>
    </citation>
    <scope>NUCLEOTIDE SEQUENCE [LARGE SCALE GENOMIC DNA]</scope>
    <source>
        <strain evidence="3">DMR45628</strain>
    </source>
</reference>